<accession>A0A9D3YYU6</accession>
<dbReference type="Proteomes" id="UP000828390">
    <property type="component" value="Unassembled WGS sequence"/>
</dbReference>
<keyword evidence="2" id="KW-1185">Reference proteome</keyword>
<comment type="caution">
    <text evidence="1">The sequence shown here is derived from an EMBL/GenBank/DDBJ whole genome shotgun (WGS) entry which is preliminary data.</text>
</comment>
<organism evidence="1 2">
    <name type="scientific">Dreissena polymorpha</name>
    <name type="common">Zebra mussel</name>
    <name type="synonym">Mytilus polymorpha</name>
    <dbReference type="NCBI Taxonomy" id="45954"/>
    <lineage>
        <taxon>Eukaryota</taxon>
        <taxon>Metazoa</taxon>
        <taxon>Spiralia</taxon>
        <taxon>Lophotrochozoa</taxon>
        <taxon>Mollusca</taxon>
        <taxon>Bivalvia</taxon>
        <taxon>Autobranchia</taxon>
        <taxon>Heteroconchia</taxon>
        <taxon>Euheterodonta</taxon>
        <taxon>Imparidentia</taxon>
        <taxon>Neoheterodontei</taxon>
        <taxon>Myida</taxon>
        <taxon>Dreissenoidea</taxon>
        <taxon>Dreissenidae</taxon>
        <taxon>Dreissena</taxon>
    </lineage>
</organism>
<sequence>MKDGDTENFLQSGPLCAADRNSSIVRDVHSFTLSIQLLFWLPRRRPPSSMPSRTVLHRESCRVTCPNQANFRRLTLASSAKS</sequence>
<evidence type="ECO:0000313" key="1">
    <source>
        <dbReference type="EMBL" id="KAH3707247.1"/>
    </source>
</evidence>
<protein>
    <submittedName>
        <fullName evidence="1">Uncharacterized protein</fullName>
    </submittedName>
</protein>
<evidence type="ECO:0000313" key="2">
    <source>
        <dbReference type="Proteomes" id="UP000828390"/>
    </source>
</evidence>
<name>A0A9D3YYU6_DREPO</name>
<reference evidence="1" key="1">
    <citation type="journal article" date="2019" name="bioRxiv">
        <title>The Genome of the Zebra Mussel, Dreissena polymorpha: A Resource for Invasive Species Research.</title>
        <authorList>
            <person name="McCartney M.A."/>
            <person name="Auch B."/>
            <person name="Kono T."/>
            <person name="Mallez S."/>
            <person name="Zhang Y."/>
            <person name="Obille A."/>
            <person name="Becker A."/>
            <person name="Abrahante J.E."/>
            <person name="Garbe J."/>
            <person name="Badalamenti J.P."/>
            <person name="Herman A."/>
            <person name="Mangelson H."/>
            <person name="Liachko I."/>
            <person name="Sullivan S."/>
            <person name="Sone E.D."/>
            <person name="Koren S."/>
            <person name="Silverstein K.A.T."/>
            <person name="Beckman K.B."/>
            <person name="Gohl D.M."/>
        </authorList>
    </citation>
    <scope>NUCLEOTIDE SEQUENCE</scope>
    <source>
        <strain evidence="1">Duluth1</strain>
        <tissue evidence="1">Whole animal</tissue>
    </source>
</reference>
<proteinExistence type="predicted"/>
<dbReference type="AlphaFoldDB" id="A0A9D3YYU6"/>
<gene>
    <name evidence="1" type="ORF">DPMN_066646</name>
</gene>
<dbReference type="EMBL" id="JAIWYP010000014">
    <property type="protein sequence ID" value="KAH3707247.1"/>
    <property type="molecule type" value="Genomic_DNA"/>
</dbReference>
<reference evidence="1" key="2">
    <citation type="submission" date="2020-11" db="EMBL/GenBank/DDBJ databases">
        <authorList>
            <person name="McCartney M.A."/>
            <person name="Auch B."/>
            <person name="Kono T."/>
            <person name="Mallez S."/>
            <person name="Becker A."/>
            <person name="Gohl D.M."/>
            <person name="Silverstein K.A.T."/>
            <person name="Koren S."/>
            <person name="Bechman K.B."/>
            <person name="Herman A."/>
            <person name="Abrahante J.E."/>
            <person name="Garbe J."/>
        </authorList>
    </citation>
    <scope>NUCLEOTIDE SEQUENCE</scope>
    <source>
        <strain evidence="1">Duluth1</strain>
        <tissue evidence="1">Whole animal</tissue>
    </source>
</reference>